<dbReference type="Pfam" id="PF00106">
    <property type="entry name" value="adh_short"/>
    <property type="match status" value="1"/>
</dbReference>
<evidence type="ECO:0000313" key="1">
    <source>
        <dbReference type="EMBL" id="PXF42598.1"/>
    </source>
</evidence>
<dbReference type="OrthoDB" id="1933717at2759"/>
<dbReference type="InterPro" id="IPR051468">
    <property type="entry name" value="Fungal_SecMetab_SDRs"/>
</dbReference>
<dbReference type="InterPro" id="IPR002347">
    <property type="entry name" value="SDR_fam"/>
</dbReference>
<dbReference type="SUPFAM" id="SSF51735">
    <property type="entry name" value="NAD(P)-binding Rossmann-fold domains"/>
    <property type="match status" value="1"/>
</dbReference>
<protein>
    <submittedName>
        <fullName evidence="1">Putative oxidoreductase</fullName>
    </submittedName>
</protein>
<comment type="caution">
    <text evidence="1">The sequence shown here is derived from an EMBL/GenBank/DDBJ whole genome shotgun (WGS) entry which is preliminary data.</text>
</comment>
<sequence>MALRIPRAQLLALATASRHLPAKSIAVWRALGFTNPSILNNTLKRSHSFPSHHLLSQRSLSEKQLYPGRRAKATRLIHTTPRSSADARSRNSDPNAVAVVIGASRGIGLAITQKLVTRWKGRIVATCRDPNEAGALSALWQFMPDRFSVIQLDVEDETSIQDAAKQVKEWVEESRVDLLLHTAGVLHEGQNMPETSLSRVRADWLQKNLTVNLVGPVLVAKHFAPMMTTARKEGRVPSVWATFSARVGSISDNSLGGWLSYRASKAGQNQAMKTISIELARRGVICAALHPGTVATDLSAPFRKNVKPEKLFAVDDAAGWLLDVIDSLEMEDTGGFFAYDRQPIPF</sequence>
<dbReference type="CDD" id="cd05325">
    <property type="entry name" value="carb_red_sniffer_like_SDR_c"/>
    <property type="match status" value="1"/>
</dbReference>
<dbReference type="Proteomes" id="UP000247409">
    <property type="component" value="Unassembled WGS sequence"/>
</dbReference>
<dbReference type="PRINTS" id="PR00081">
    <property type="entry name" value="GDHRDH"/>
</dbReference>
<dbReference type="InterPro" id="IPR036291">
    <property type="entry name" value="NAD(P)-bd_dom_sf"/>
</dbReference>
<gene>
    <name evidence="1" type="ORF">BWQ96_07693</name>
</gene>
<proteinExistence type="predicted"/>
<dbReference type="GO" id="GO:0005737">
    <property type="term" value="C:cytoplasm"/>
    <property type="evidence" value="ECO:0007669"/>
    <property type="project" value="TreeGrafter"/>
</dbReference>
<dbReference type="PANTHER" id="PTHR43544:SF12">
    <property type="entry name" value="NAD(P)-BINDING ROSSMANN-FOLD SUPERFAMILY PROTEIN"/>
    <property type="match status" value="1"/>
</dbReference>
<dbReference type="GO" id="GO:0016491">
    <property type="term" value="F:oxidoreductase activity"/>
    <property type="evidence" value="ECO:0007669"/>
    <property type="project" value="TreeGrafter"/>
</dbReference>
<dbReference type="EMBL" id="NBIV01000157">
    <property type="protein sequence ID" value="PXF42598.1"/>
    <property type="molecule type" value="Genomic_DNA"/>
</dbReference>
<evidence type="ECO:0000313" key="2">
    <source>
        <dbReference type="Proteomes" id="UP000247409"/>
    </source>
</evidence>
<dbReference type="PANTHER" id="PTHR43544">
    <property type="entry name" value="SHORT-CHAIN DEHYDROGENASE/REDUCTASE"/>
    <property type="match status" value="1"/>
</dbReference>
<dbReference type="Gene3D" id="3.40.50.720">
    <property type="entry name" value="NAD(P)-binding Rossmann-like Domain"/>
    <property type="match status" value="1"/>
</dbReference>
<keyword evidence="2" id="KW-1185">Reference proteome</keyword>
<name>A0A2V3IKN2_9FLOR</name>
<dbReference type="AlphaFoldDB" id="A0A2V3IKN2"/>
<reference evidence="1 2" key="1">
    <citation type="journal article" date="2018" name="Mol. Biol. Evol.">
        <title>Analysis of the draft genome of the red seaweed Gracilariopsis chorda provides insights into genome size evolution in Rhodophyta.</title>
        <authorList>
            <person name="Lee J."/>
            <person name="Yang E.C."/>
            <person name="Graf L."/>
            <person name="Yang J.H."/>
            <person name="Qiu H."/>
            <person name="Zel Zion U."/>
            <person name="Chan C.X."/>
            <person name="Stephens T.G."/>
            <person name="Weber A.P.M."/>
            <person name="Boo G.H."/>
            <person name="Boo S.M."/>
            <person name="Kim K.M."/>
            <person name="Shin Y."/>
            <person name="Jung M."/>
            <person name="Lee S.J."/>
            <person name="Yim H.S."/>
            <person name="Lee J.H."/>
            <person name="Bhattacharya D."/>
            <person name="Yoon H.S."/>
        </authorList>
    </citation>
    <scope>NUCLEOTIDE SEQUENCE [LARGE SCALE GENOMIC DNA]</scope>
    <source>
        <strain evidence="1 2">SKKU-2015</strain>
        <tissue evidence="1">Whole body</tissue>
    </source>
</reference>
<accession>A0A2V3IKN2</accession>
<organism evidence="1 2">
    <name type="scientific">Gracilariopsis chorda</name>
    <dbReference type="NCBI Taxonomy" id="448386"/>
    <lineage>
        <taxon>Eukaryota</taxon>
        <taxon>Rhodophyta</taxon>
        <taxon>Florideophyceae</taxon>
        <taxon>Rhodymeniophycidae</taxon>
        <taxon>Gracilariales</taxon>
        <taxon>Gracilariaceae</taxon>
        <taxon>Gracilariopsis</taxon>
    </lineage>
</organism>